<dbReference type="EMBL" id="AAIYJF010000005">
    <property type="protein sequence ID" value="ECJ4377458.1"/>
    <property type="molecule type" value="Genomic_DNA"/>
</dbReference>
<sequence>MGKGGGGSGEIKETSQQKAQAEIAMKQWRLYSDKLKPMENIFMADVDKLNNKEKYQNLAGVTNLGYQKQFGEVRHQASNQLAAAGVDPGSGKFQEAMNDIAGEQAIGQIDATNRVQSSQADKYIAGLQDVVALGAGQKADALQGYNSLAENSLRKAGMDAQAAYMRRQGNASLVGAGMGALAGYASNKFGGNGNSNLLPKTAGTGANGLQSYAYSGVPL</sequence>
<accession>A0A5Y3VZX1</accession>
<reference evidence="1" key="1">
    <citation type="submission" date="2018-05" db="EMBL/GenBank/DDBJ databases">
        <authorList>
            <person name="Ashton P.M."/>
            <person name="Dallman T."/>
            <person name="Nair S."/>
            <person name="De Pinna E."/>
            <person name="Peters T."/>
            <person name="Grant K."/>
        </authorList>
    </citation>
    <scope>NUCLEOTIDE SEQUENCE [LARGE SCALE GENOMIC DNA]</scope>
    <source>
        <strain evidence="1">474878</strain>
    </source>
</reference>
<gene>
    <name evidence="1" type="ORF">DLB95_09225</name>
</gene>
<organism evidence="1">
    <name type="scientific">Salmonella diarizonae</name>
    <dbReference type="NCBI Taxonomy" id="59204"/>
    <lineage>
        <taxon>Bacteria</taxon>
        <taxon>Pseudomonadati</taxon>
        <taxon>Pseudomonadota</taxon>
        <taxon>Gammaproteobacteria</taxon>
        <taxon>Enterobacterales</taxon>
        <taxon>Enterobacteriaceae</taxon>
        <taxon>Salmonella</taxon>
    </lineage>
</organism>
<protein>
    <submittedName>
        <fullName evidence="1">Uncharacterized protein</fullName>
    </submittedName>
</protein>
<name>A0A5Y3VZX1_SALDZ</name>
<dbReference type="Proteomes" id="UP000839781">
    <property type="component" value="Unassembled WGS sequence"/>
</dbReference>
<evidence type="ECO:0000313" key="1">
    <source>
        <dbReference type="EMBL" id="ECJ4377458.1"/>
    </source>
</evidence>
<proteinExistence type="predicted"/>
<comment type="caution">
    <text evidence="1">The sequence shown here is derived from an EMBL/GenBank/DDBJ whole genome shotgun (WGS) entry which is preliminary data.</text>
</comment>
<dbReference type="AlphaFoldDB" id="A0A5Y3VZX1"/>